<keyword evidence="1" id="KW-0808">Transferase</keyword>
<dbReference type="InterPro" id="IPR011712">
    <property type="entry name" value="Sig_transdc_His_kin_sub3_dim/P"/>
</dbReference>
<evidence type="ECO:0000256" key="1">
    <source>
        <dbReference type="ARBA" id="ARBA00022679"/>
    </source>
</evidence>
<dbReference type="InterPro" id="IPR050482">
    <property type="entry name" value="Sensor_HK_TwoCompSys"/>
</dbReference>
<feature type="transmembrane region" description="Helical" evidence="4">
    <location>
        <begin position="80"/>
        <end position="109"/>
    </location>
</feature>
<dbReference type="EMBL" id="ANHZ02000020">
    <property type="protein sequence ID" value="EME35844.1"/>
    <property type="molecule type" value="Genomic_DNA"/>
</dbReference>
<sequence>MTLSPAETTHDERVGSTLYASIWLIFLAFPVVGLLRSAHGPAAMAVGVGLLLLFAVVYVLSWWEPGALSRLPRIPATLMWLFGLTLCLALLTPLLGGSVLGCFPFLVALLAFRLPSVRSRVMWILVLDALTAALLIWVWPQHLFWAVPVIAMSSVLMAVLASVIDREERTRDLAEQLLLAQQRESLGRDVHDLLGHSLTVITVKTELARRMVERDPQRAIAELDEVLALSREAASEVRQAVGGLHSPEWAAQLRAARTALDAAEIEARLPGPAGLPAEQQTLLAWCLREAVTNVIRHAQATVCTVEAGPGRLVVEDDGVGTDPGAGTGNGLRGMRERVRQAGGELILSAADASPDRPGTRLEVRLP</sequence>
<keyword evidence="2 7" id="KW-0418">Kinase</keyword>
<dbReference type="Pfam" id="PF02518">
    <property type="entry name" value="HATPase_c"/>
    <property type="match status" value="1"/>
</dbReference>
<evidence type="ECO:0000313" key="7">
    <source>
        <dbReference type="EMBL" id="EME35844.1"/>
    </source>
</evidence>
<evidence type="ECO:0000259" key="6">
    <source>
        <dbReference type="Pfam" id="PF07730"/>
    </source>
</evidence>
<dbReference type="Gene3D" id="1.20.5.1930">
    <property type="match status" value="1"/>
</dbReference>
<feature type="domain" description="Histidine kinase/HSP90-like ATPase" evidence="5">
    <location>
        <begin position="280"/>
        <end position="366"/>
    </location>
</feature>
<dbReference type="PANTHER" id="PTHR24421">
    <property type="entry name" value="NITRATE/NITRITE SENSOR PROTEIN NARX-RELATED"/>
    <property type="match status" value="1"/>
</dbReference>
<dbReference type="GO" id="GO:0000155">
    <property type="term" value="F:phosphorelay sensor kinase activity"/>
    <property type="evidence" value="ECO:0007669"/>
    <property type="project" value="InterPro"/>
</dbReference>
<dbReference type="STRING" id="71999.KPaMU14_02820"/>
<evidence type="ECO:0000256" key="2">
    <source>
        <dbReference type="ARBA" id="ARBA00022777"/>
    </source>
</evidence>
<evidence type="ECO:0000313" key="8">
    <source>
        <dbReference type="Proteomes" id="UP000009877"/>
    </source>
</evidence>
<feature type="transmembrane region" description="Helical" evidence="4">
    <location>
        <begin position="16"/>
        <end position="35"/>
    </location>
</feature>
<dbReference type="SUPFAM" id="SSF55874">
    <property type="entry name" value="ATPase domain of HSP90 chaperone/DNA topoisomerase II/histidine kinase"/>
    <property type="match status" value="1"/>
</dbReference>
<feature type="transmembrane region" description="Helical" evidence="4">
    <location>
        <begin position="42"/>
        <end position="60"/>
    </location>
</feature>
<dbReference type="AlphaFoldDB" id="M2YB36"/>
<keyword evidence="8" id="KW-1185">Reference proteome</keyword>
<feature type="transmembrane region" description="Helical" evidence="4">
    <location>
        <begin position="121"/>
        <end position="139"/>
    </location>
</feature>
<accession>M2YB36</accession>
<proteinExistence type="predicted"/>
<dbReference type="Proteomes" id="UP000009877">
    <property type="component" value="Unassembled WGS sequence"/>
</dbReference>
<dbReference type="GO" id="GO:0046983">
    <property type="term" value="F:protein dimerization activity"/>
    <property type="evidence" value="ECO:0007669"/>
    <property type="project" value="InterPro"/>
</dbReference>
<keyword evidence="3" id="KW-0902">Two-component regulatory system</keyword>
<gene>
    <name evidence="7" type="ORF">C884_01244</name>
</gene>
<dbReference type="CDD" id="cd16917">
    <property type="entry name" value="HATPase_UhpB-NarQ-NarX-like"/>
    <property type="match status" value="1"/>
</dbReference>
<dbReference type="InterPro" id="IPR036890">
    <property type="entry name" value="HATPase_C_sf"/>
</dbReference>
<dbReference type="Pfam" id="PF07730">
    <property type="entry name" value="HisKA_3"/>
    <property type="match status" value="1"/>
</dbReference>
<dbReference type="PANTHER" id="PTHR24421:SF63">
    <property type="entry name" value="SENSOR HISTIDINE KINASE DESK"/>
    <property type="match status" value="1"/>
</dbReference>
<organism evidence="7 8">
    <name type="scientific">Kocuria palustris PEL</name>
    <dbReference type="NCBI Taxonomy" id="1236550"/>
    <lineage>
        <taxon>Bacteria</taxon>
        <taxon>Bacillati</taxon>
        <taxon>Actinomycetota</taxon>
        <taxon>Actinomycetes</taxon>
        <taxon>Micrococcales</taxon>
        <taxon>Micrococcaceae</taxon>
        <taxon>Kocuria</taxon>
    </lineage>
</organism>
<protein>
    <submittedName>
        <fullName evidence="7">Sensor histidine kinase</fullName>
    </submittedName>
</protein>
<dbReference type="GO" id="GO:0016020">
    <property type="term" value="C:membrane"/>
    <property type="evidence" value="ECO:0007669"/>
    <property type="project" value="InterPro"/>
</dbReference>
<name>M2YB36_9MICC</name>
<reference evidence="7 8" key="1">
    <citation type="journal article" date="2014" name="Genome Announc.">
        <title>Draft Genome Sequence of Kocuria palustris PEL.</title>
        <authorList>
            <person name="Sharma G."/>
            <person name="Khatri I."/>
            <person name="Subramanian S."/>
        </authorList>
    </citation>
    <scope>NUCLEOTIDE SEQUENCE [LARGE SCALE GENOMIC DNA]</scope>
    <source>
        <strain evidence="7 8">PEL</strain>
    </source>
</reference>
<keyword evidence="4" id="KW-0472">Membrane</keyword>
<keyword evidence="4" id="KW-0812">Transmembrane</keyword>
<evidence type="ECO:0000256" key="3">
    <source>
        <dbReference type="ARBA" id="ARBA00023012"/>
    </source>
</evidence>
<comment type="caution">
    <text evidence="7">The sequence shown here is derived from an EMBL/GenBank/DDBJ whole genome shotgun (WGS) entry which is preliminary data.</text>
</comment>
<feature type="domain" description="Signal transduction histidine kinase subgroup 3 dimerisation and phosphoacceptor" evidence="6">
    <location>
        <begin position="183"/>
        <end position="247"/>
    </location>
</feature>
<keyword evidence="4" id="KW-1133">Transmembrane helix</keyword>
<feature type="transmembrane region" description="Helical" evidence="4">
    <location>
        <begin position="145"/>
        <end position="164"/>
    </location>
</feature>
<dbReference type="Gene3D" id="3.30.565.10">
    <property type="entry name" value="Histidine kinase-like ATPase, C-terminal domain"/>
    <property type="match status" value="1"/>
</dbReference>
<dbReference type="InterPro" id="IPR003594">
    <property type="entry name" value="HATPase_dom"/>
</dbReference>
<dbReference type="RefSeq" id="WP_006215470.1">
    <property type="nucleotide sequence ID" value="NZ_ANHZ02000020.1"/>
</dbReference>
<evidence type="ECO:0000259" key="5">
    <source>
        <dbReference type="Pfam" id="PF02518"/>
    </source>
</evidence>
<evidence type="ECO:0000256" key="4">
    <source>
        <dbReference type="SAM" id="Phobius"/>
    </source>
</evidence>